<keyword evidence="3" id="KW-0677">Repeat</keyword>
<dbReference type="PANTHER" id="PTHR10372:SF27">
    <property type="entry name" value="ADHERENS JUNCTION PROTEIN P120"/>
    <property type="match status" value="1"/>
</dbReference>
<feature type="region of interest" description="Disordered" evidence="6">
    <location>
        <begin position="872"/>
        <end position="920"/>
    </location>
</feature>
<dbReference type="GO" id="GO:0005886">
    <property type="term" value="C:plasma membrane"/>
    <property type="evidence" value="ECO:0007669"/>
    <property type="project" value="TreeGrafter"/>
</dbReference>
<feature type="region of interest" description="Disordered" evidence="6">
    <location>
        <begin position="702"/>
        <end position="721"/>
    </location>
</feature>
<evidence type="ECO:0000256" key="4">
    <source>
        <dbReference type="ARBA" id="ARBA00022889"/>
    </source>
</evidence>
<evidence type="ECO:0000256" key="6">
    <source>
        <dbReference type="SAM" id="MobiDB-lite"/>
    </source>
</evidence>
<reference evidence="7" key="1">
    <citation type="submission" date="2019-11" db="UniProtKB">
        <authorList>
            <consortium name="WormBaseParasite"/>
        </authorList>
    </citation>
    <scope>IDENTIFICATION</scope>
</reference>
<evidence type="ECO:0000256" key="1">
    <source>
        <dbReference type="ARBA" id="ARBA00004282"/>
    </source>
</evidence>
<feature type="region of interest" description="Disordered" evidence="6">
    <location>
        <begin position="741"/>
        <end position="813"/>
    </location>
</feature>
<dbReference type="SMART" id="SM00185">
    <property type="entry name" value="ARM"/>
    <property type="match status" value="4"/>
</dbReference>
<dbReference type="WBParaSite" id="MCU_001253-RC">
    <property type="protein sequence ID" value="MCU_001253-RC"/>
    <property type="gene ID" value="MCU_001253"/>
</dbReference>
<evidence type="ECO:0000313" key="7">
    <source>
        <dbReference type="WBParaSite" id="MCU_001253-RC"/>
    </source>
</evidence>
<dbReference type="InterPro" id="IPR016024">
    <property type="entry name" value="ARM-type_fold"/>
</dbReference>
<dbReference type="Pfam" id="PF00514">
    <property type="entry name" value="Arm"/>
    <property type="match status" value="1"/>
</dbReference>
<dbReference type="InterPro" id="IPR028435">
    <property type="entry name" value="Plakophilin/d_Catenin"/>
</dbReference>
<evidence type="ECO:0000256" key="2">
    <source>
        <dbReference type="ARBA" id="ARBA00005462"/>
    </source>
</evidence>
<dbReference type="GO" id="GO:0005634">
    <property type="term" value="C:nucleus"/>
    <property type="evidence" value="ECO:0007669"/>
    <property type="project" value="TreeGrafter"/>
</dbReference>
<feature type="compositionally biased region" description="Polar residues" evidence="6">
    <location>
        <begin position="791"/>
        <end position="805"/>
    </location>
</feature>
<dbReference type="SUPFAM" id="SSF48371">
    <property type="entry name" value="ARM repeat"/>
    <property type="match status" value="1"/>
</dbReference>
<evidence type="ECO:0000256" key="3">
    <source>
        <dbReference type="ARBA" id="ARBA00022737"/>
    </source>
</evidence>
<keyword evidence="5" id="KW-0965">Cell junction</keyword>
<proteinExistence type="inferred from homology"/>
<protein>
    <submittedName>
        <fullName evidence="7">Armadillo repeat-containing protein</fullName>
    </submittedName>
</protein>
<dbReference type="GO" id="GO:0005912">
    <property type="term" value="C:adherens junction"/>
    <property type="evidence" value="ECO:0007669"/>
    <property type="project" value="TreeGrafter"/>
</dbReference>
<dbReference type="GO" id="GO:0005737">
    <property type="term" value="C:cytoplasm"/>
    <property type="evidence" value="ECO:0007669"/>
    <property type="project" value="TreeGrafter"/>
</dbReference>
<evidence type="ECO:0000256" key="5">
    <source>
        <dbReference type="ARBA" id="ARBA00022949"/>
    </source>
</evidence>
<organism evidence="7">
    <name type="scientific">Mesocestoides corti</name>
    <name type="common">Flatworm</name>
    <dbReference type="NCBI Taxonomy" id="53468"/>
    <lineage>
        <taxon>Eukaryota</taxon>
        <taxon>Metazoa</taxon>
        <taxon>Spiralia</taxon>
        <taxon>Lophotrochozoa</taxon>
        <taxon>Platyhelminthes</taxon>
        <taxon>Cestoda</taxon>
        <taxon>Eucestoda</taxon>
        <taxon>Cyclophyllidea</taxon>
        <taxon>Mesocestoididae</taxon>
        <taxon>Mesocestoides</taxon>
    </lineage>
</organism>
<keyword evidence="4" id="KW-0130">Cell adhesion</keyword>
<dbReference type="InterPro" id="IPR011989">
    <property type="entry name" value="ARM-like"/>
</dbReference>
<comment type="subcellular location">
    <subcellularLocation>
        <location evidence="1">Cell junction</location>
    </subcellularLocation>
</comment>
<dbReference type="PANTHER" id="PTHR10372">
    <property type="entry name" value="PLAKOPHILLIN-RELATED"/>
    <property type="match status" value="1"/>
</dbReference>
<sequence length="1021" mass="111976">MVSESEDGLASLGLPPLPPAYANIPSNSTTAAQPPHFYLGSSSGDGTCDQFFTEFELNSKANGYTEAHFSGGETNEAEDTHVEKGLRIDINSEEIQHIVGLLSEEHPDVSADAAAYICHITYNNPEIKSKVAEADAIQVLSTLILSNDLEVKKHSIYALRNLSHEATAEIRKKLDDASVISNILIAIDEATANDMSSSQVFEAKNTIEDKILESATAALCNLALYPEFKDIISRHGVPCLTKSIIVPYSGVSRKQTSSAESEEASPEYELPAFIYATGTIRNILDDNAECRQRLRETTGLVAALSYVCSQCVDNYDFDGKALENCVCILRNLSFALQEIRDPAYLVRREAAYSRAATTPLPERKLVFKHPRMSPRGQHRGIEINLRKQPATNIWMSGGPDYLSRPPSNLESIQGSRLLWAKELVENYISILRRSTNLITIEAVAGAIQNLTACDWQPSAEVRGHFRNGDNVLVLAALLISEADNVVMTTATALRNLAEDKEMRSLVALYAMRLLIARLPVLQHTSAHVEDTAALTHDIVSLSTTSAILATIYVLIKEDSDQALLFLDCGGVPPCLAIAHTGLYVDLTDPVPSNRDKTVRFARFLLQALWAHSTLQDRFKKAGWHASHFCVNEPALRSVLRRALSPANRHLQDAREGAEIMKPETTGEQVILGPINEQGQIDHENERRIEYPSEDFKESSLLPAANSFQPDPTSGRPLENEAHLGIHPPRLAASAIDVKNVNGQSLPAHPNSLPVLQLPDSSSGQPSPLIRSRQASRLSVAREADRHLGGLSQRSQSQIRFSNRPSAQPPKQGYLSQLNIFRRKNEKKPEVIAVHPSPKRGKLPERAVSPFLQKSVSNLDVSSLEKTVLNAPGKSQSHLCVPGQQELPASPARSTNRRAQQKISCPARPTMEKPLPPTRSLSQTSFLTQASEFPLPPAIIPASPTVTPPSAPKGNRSRPAPPTPKPRTRHFESTMSQEGHRGHASRPTSVSLSQSQLFRFTAPPLRSPVSFGFFSHFIPDVK</sequence>
<dbReference type="Gene3D" id="1.25.10.10">
    <property type="entry name" value="Leucine-rich Repeat Variant"/>
    <property type="match status" value="1"/>
</dbReference>
<dbReference type="AlphaFoldDB" id="A0A5K3EKK7"/>
<dbReference type="GO" id="GO:0098609">
    <property type="term" value="P:cell-cell adhesion"/>
    <property type="evidence" value="ECO:0007669"/>
    <property type="project" value="InterPro"/>
</dbReference>
<accession>A0A5K3EKK7</accession>
<dbReference type="InterPro" id="IPR000225">
    <property type="entry name" value="Armadillo"/>
</dbReference>
<comment type="similarity">
    <text evidence="2">Belongs to the beta-catenin family.</text>
</comment>
<name>A0A5K3EKK7_MESCO</name>
<feature type="region of interest" description="Disordered" evidence="6">
    <location>
        <begin position="936"/>
        <end position="991"/>
    </location>
</feature>